<reference evidence="2" key="1">
    <citation type="submission" date="2020-07" db="EMBL/GenBank/DDBJ databases">
        <title>Huge and variable diversity of episymbiotic CPR bacteria and DPANN archaea in groundwater ecosystems.</title>
        <authorList>
            <person name="He C.Y."/>
            <person name="Keren R."/>
            <person name="Whittaker M."/>
            <person name="Farag I.F."/>
            <person name="Doudna J."/>
            <person name="Cate J.H.D."/>
            <person name="Banfield J.F."/>
        </authorList>
    </citation>
    <scope>NUCLEOTIDE SEQUENCE</scope>
    <source>
        <strain evidence="2">NC_groundwater_1586_Pr3_B-0.1um_66_15</strain>
    </source>
</reference>
<dbReference type="AlphaFoldDB" id="A0A933NXD8"/>
<name>A0A933NXD8_9HYPH</name>
<keyword evidence="1" id="KW-0808">Transferase</keyword>
<gene>
    <name evidence="2" type="ORF">HY834_13895</name>
</gene>
<evidence type="ECO:0000313" key="3">
    <source>
        <dbReference type="Proteomes" id="UP000782610"/>
    </source>
</evidence>
<organism evidence="2 3">
    <name type="scientific">Devosia nanyangense</name>
    <dbReference type="NCBI Taxonomy" id="1228055"/>
    <lineage>
        <taxon>Bacteria</taxon>
        <taxon>Pseudomonadati</taxon>
        <taxon>Pseudomonadota</taxon>
        <taxon>Alphaproteobacteria</taxon>
        <taxon>Hyphomicrobiales</taxon>
        <taxon>Devosiaceae</taxon>
        <taxon>Devosia</taxon>
    </lineage>
</organism>
<proteinExistence type="predicted"/>
<dbReference type="Proteomes" id="UP000782610">
    <property type="component" value="Unassembled WGS sequence"/>
</dbReference>
<accession>A0A933NXD8</accession>
<dbReference type="Pfam" id="PF13469">
    <property type="entry name" value="Sulfotransfer_3"/>
    <property type="match status" value="1"/>
</dbReference>
<comment type="caution">
    <text evidence="2">The sequence shown here is derived from an EMBL/GenBank/DDBJ whole genome shotgun (WGS) entry which is preliminary data.</text>
</comment>
<protein>
    <submittedName>
        <fullName evidence="2">Sulfotransferase</fullName>
    </submittedName>
</protein>
<dbReference type="InterPro" id="IPR026634">
    <property type="entry name" value="TPST-like"/>
</dbReference>
<sequence length="563" mass="62833">MSIERLSDPAAETAAQQMLFAPLRSLGFARKGAEEYYTAISHSDDEIVRFGALCQTLAVCTLPAARIEEVLALCRHGAIKRRAYDYFQKELDTPTSQRIAAIPAQSEDVARTAQMQAELSFDFDGARDAAVALYRATGEIAHLIDAAHYAEHPAGWRAAAEWFVRAVAIFPLDPLPAAKLLLMLSEANQFDLVEELLRLLGRASLHPYLCGVFSGAVLLGRGDPKAALAALAALRPPPDPAPRVLKAARGHALRLAGEASERLGDFKGSYRYFVEMNRLELSPGVDGKGAIKGALSDSAITIPELPTLRRDDVVMMLGFARSGTTLLELVLGNHPDIEALEEPPTWSAAMAYVRSGRRSRAAAQTDPQSFFEAARNRYFDEVARHRQKPGAHFVVDKFPMRTLSAVPLKRMLPEQKYIFCIRHPFDVVLSCFRQRFVANSGMENFRTFQGSVEFYDFTMSQWFGVHTLADELVHYLKYDDLVTSFEGSVRGTLDFTGVEWDERVRDFAEYADSRVAVTPSYQKIRKGLSLGVQTYWRNYGFLFQTPEAKPLHKWAEFFAYPTA</sequence>
<dbReference type="InterPro" id="IPR027417">
    <property type="entry name" value="P-loop_NTPase"/>
</dbReference>
<dbReference type="EMBL" id="JACRAF010000038">
    <property type="protein sequence ID" value="MBI4922834.1"/>
    <property type="molecule type" value="Genomic_DNA"/>
</dbReference>
<dbReference type="SUPFAM" id="SSF52540">
    <property type="entry name" value="P-loop containing nucleoside triphosphate hydrolases"/>
    <property type="match status" value="1"/>
</dbReference>
<evidence type="ECO:0000313" key="2">
    <source>
        <dbReference type="EMBL" id="MBI4922834.1"/>
    </source>
</evidence>
<dbReference type="Gene3D" id="3.40.50.300">
    <property type="entry name" value="P-loop containing nucleotide triphosphate hydrolases"/>
    <property type="match status" value="1"/>
</dbReference>
<dbReference type="PANTHER" id="PTHR12788:SF10">
    <property type="entry name" value="PROTEIN-TYROSINE SULFOTRANSFERASE"/>
    <property type="match status" value="1"/>
</dbReference>
<dbReference type="GO" id="GO:0008476">
    <property type="term" value="F:protein-tyrosine sulfotransferase activity"/>
    <property type="evidence" value="ECO:0007669"/>
    <property type="project" value="InterPro"/>
</dbReference>
<dbReference type="PANTHER" id="PTHR12788">
    <property type="entry name" value="PROTEIN-TYROSINE SULFOTRANSFERASE 2"/>
    <property type="match status" value="1"/>
</dbReference>
<evidence type="ECO:0000256" key="1">
    <source>
        <dbReference type="ARBA" id="ARBA00022679"/>
    </source>
</evidence>